<dbReference type="PROSITE" id="PS00518">
    <property type="entry name" value="ZF_RING_1"/>
    <property type="match status" value="1"/>
</dbReference>
<dbReference type="AlphaFoldDB" id="A0A6C0J2R0"/>
<dbReference type="SMART" id="SM00184">
    <property type="entry name" value="RING"/>
    <property type="match status" value="1"/>
</dbReference>
<dbReference type="InterPro" id="IPR047126">
    <property type="entry name" value="RNF141-like"/>
</dbReference>
<dbReference type="PROSITE" id="PS50089">
    <property type="entry name" value="ZF_RING_2"/>
    <property type="match status" value="1"/>
</dbReference>
<evidence type="ECO:0000256" key="1">
    <source>
        <dbReference type="ARBA" id="ARBA00022723"/>
    </source>
</evidence>
<dbReference type="InterPro" id="IPR013083">
    <property type="entry name" value="Znf_RING/FYVE/PHD"/>
</dbReference>
<protein>
    <recommendedName>
        <fullName evidence="4">RING-type domain-containing protein</fullName>
    </recommendedName>
</protein>
<dbReference type="InterPro" id="IPR001841">
    <property type="entry name" value="Znf_RING"/>
</dbReference>
<dbReference type="PANTHER" id="PTHR12109">
    <property type="entry name" value="RING FINGER PROTEIN 141-RELATED"/>
    <property type="match status" value="1"/>
</dbReference>
<dbReference type="Pfam" id="PF13639">
    <property type="entry name" value="zf-RING_2"/>
    <property type="match status" value="1"/>
</dbReference>
<sequence length="171" mass="20031">MNNLETEPEIECCICYEKIGSVNNCTTECGHKFCFKCMAKSLQTYHTCPYCRTVIIEPKTNYDQLNEINHIFEDSDDELYMDDESTQSSNGACVDDIVKNLEENEITMVDLVSYFDNRYNSKTAPYRPNRYDADIYFIEYLGNTIEDIFTQADNQHKEQILFEKEDTHITE</sequence>
<evidence type="ECO:0000256" key="2">
    <source>
        <dbReference type="ARBA" id="ARBA00022771"/>
    </source>
</evidence>
<accession>A0A6C0J2R0</accession>
<feature type="domain" description="RING-type" evidence="4">
    <location>
        <begin position="12"/>
        <end position="52"/>
    </location>
</feature>
<dbReference type="GO" id="GO:0008270">
    <property type="term" value="F:zinc ion binding"/>
    <property type="evidence" value="ECO:0007669"/>
    <property type="project" value="UniProtKB-KW"/>
</dbReference>
<reference evidence="5" key="1">
    <citation type="journal article" date="2020" name="Nature">
        <title>Giant virus diversity and host interactions through global metagenomics.</title>
        <authorList>
            <person name="Schulz F."/>
            <person name="Roux S."/>
            <person name="Paez-Espino D."/>
            <person name="Jungbluth S."/>
            <person name="Walsh D.A."/>
            <person name="Denef V.J."/>
            <person name="McMahon K.D."/>
            <person name="Konstantinidis K.T."/>
            <person name="Eloe-Fadrosh E.A."/>
            <person name="Kyrpides N.C."/>
            <person name="Woyke T."/>
        </authorList>
    </citation>
    <scope>NUCLEOTIDE SEQUENCE</scope>
    <source>
        <strain evidence="5">GVMAG-M-3300025699-48</strain>
    </source>
</reference>
<proteinExistence type="predicted"/>
<dbReference type="Gene3D" id="3.30.40.10">
    <property type="entry name" value="Zinc/RING finger domain, C3HC4 (zinc finger)"/>
    <property type="match status" value="1"/>
</dbReference>
<keyword evidence="1" id="KW-0479">Metal-binding</keyword>
<evidence type="ECO:0000259" key="4">
    <source>
        <dbReference type="PROSITE" id="PS50089"/>
    </source>
</evidence>
<evidence type="ECO:0000256" key="3">
    <source>
        <dbReference type="ARBA" id="ARBA00022833"/>
    </source>
</evidence>
<dbReference type="EMBL" id="MN740306">
    <property type="protein sequence ID" value="QHT99149.1"/>
    <property type="molecule type" value="Genomic_DNA"/>
</dbReference>
<keyword evidence="2" id="KW-0863">Zinc-finger</keyword>
<name>A0A6C0J2R0_9ZZZZ</name>
<evidence type="ECO:0000313" key="5">
    <source>
        <dbReference type="EMBL" id="QHT99149.1"/>
    </source>
</evidence>
<dbReference type="InterPro" id="IPR017907">
    <property type="entry name" value="Znf_RING_CS"/>
</dbReference>
<organism evidence="5">
    <name type="scientific">viral metagenome</name>
    <dbReference type="NCBI Taxonomy" id="1070528"/>
    <lineage>
        <taxon>unclassified sequences</taxon>
        <taxon>metagenomes</taxon>
        <taxon>organismal metagenomes</taxon>
    </lineage>
</organism>
<keyword evidence="3" id="KW-0862">Zinc</keyword>
<dbReference type="SUPFAM" id="SSF57850">
    <property type="entry name" value="RING/U-box"/>
    <property type="match status" value="1"/>
</dbReference>